<dbReference type="Proteomes" id="UP000249634">
    <property type="component" value="Chromosome 1"/>
</dbReference>
<feature type="transmembrane region" description="Helical" evidence="1">
    <location>
        <begin position="7"/>
        <end position="24"/>
    </location>
</feature>
<evidence type="ECO:0000313" key="3">
    <source>
        <dbReference type="Proteomes" id="UP000249634"/>
    </source>
</evidence>
<proteinExistence type="predicted"/>
<sequence length="170" mass="19551">MDKKHKLPIVFTISLFIFILRSIFISEKTFQIKYNIHFNLFNTLLFIMISLVITAGVLILNTNITYFIIKKIIIRFSDINIDNYDFKNTLYFIYLLSYSITGAISVITSLFITITNLFTLLMSLGNYVLVALLLFIELKKANVSKKVNTLLTLVILIGNSLTVVYMLLQS</sequence>
<gene>
    <name evidence="2" type="ORF">NCTC12958_00152</name>
</gene>
<feature type="transmembrane region" description="Helical" evidence="1">
    <location>
        <begin position="150"/>
        <end position="168"/>
    </location>
</feature>
<evidence type="ECO:0000313" key="2">
    <source>
        <dbReference type="EMBL" id="SQF23988.1"/>
    </source>
</evidence>
<feature type="transmembrane region" description="Helical" evidence="1">
    <location>
        <begin position="90"/>
        <end position="112"/>
    </location>
</feature>
<evidence type="ECO:0000256" key="1">
    <source>
        <dbReference type="SAM" id="Phobius"/>
    </source>
</evidence>
<keyword evidence="1" id="KW-0472">Membrane</keyword>
<reference evidence="2 3" key="1">
    <citation type="submission" date="2018-06" db="EMBL/GenBank/DDBJ databases">
        <authorList>
            <consortium name="Pathogen Informatics"/>
            <person name="Doyle S."/>
        </authorList>
    </citation>
    <scope>NUCLEOTIDE SEQUENCE [LARGE SCALE GENOMIC DNA]</scope>
    <source>
        <strain evidence="2 3">NCTC12958</strain>
    </source>
</reference>
<name>A0A2X3UCQ1_STRTR</name>
<feature type="transmembrane region" description="Helical" evidence="1">
    <location>
        <begin position="118"/>
        <end position="138"/>
    </location>
</feature>
<dbReference type="EMBL" id="LS483339">
    <property type="protein sequence ID" value="SQF23988.1"/>
    <property type="molecule type" value="Genomic_DNA"/>
</dbReference>
<dbReference type="RefSeq" id="WP_111679109.1">
    <property type="nucleotide sequence ID" value="NZ_BPPS01000013.1"/>
</dbReference>
<keyword evidence="1" id="KW-0812">Transmembrane</keyword>
<feature type="transmembrane region" description="Helical" evidence="1">
    <location>
        <begin position="44"/>
        <end position="69"/>
    </location>
</feature>
<organism evidence="2 3">
    <name type="scientific">Streptococcus thermophilus</name>
    <dbReference type="NCBI Taxonomy" id="1308"/>
    <lineage>
        <taxon>Bacteria</taxon>
        <taxon>Bacillati</taxon>
        <taxon>Bacillota</taxon>
        <taxon>Bacilli</taxon>
        <taxon>Lactobacillales</taxon>
        <taxon>Streptococcaceae</taxon>
        <taxon>Streptococcus</taxon>
    </lineage>
</organism>
<protein>
    <submittedName>
        <fullName evidence="2">Uncharacterized protein</fullName>
    </submittedName>
</protein>
<accession>A0A2X3UCQ1</accession>
<dbReference type="AlphaFoldDB" id="A0A2X3UCQ1"/>
<keyword evidence="1" id="KW-1133">Transmembrane helix</keyword>